<dbReference type="SMART" id="SM00225">
    <property type="entry name" value="BTB"/>
    <property type="match status" value="1"/>
</dbReference>
<evidence type="ECO:0000259" key="1">
    <source>
        <dbReference type="PROSITE" id="PS50097"/>
    </source>
</evidence>
<dbReference type="Pfam" id="PF00651">
    <property type="entry name" value="BTB"/>
    <property type="match status" value="1"/>
</dbReference>
<keyword evidence="3" id="KW-1185">Reference proteome</keyword>
<dbReference type="InterPro" id="IPR011333">
    <property type="entry name" value="SKP1/BTB/POZ_sf"/>
</dbReference>
<protein>
    <recommendedName>
        <fullName evidence="1">BTB domain-containing protein</fullName>
    </recommendedName>
</protein>
<gene>
    <name evidence="2" type="ORF">KUTeg_023947</name>
</gene>
<comment type="caution">
    <text evidence="2">The sequence shown here is derived from an EMBL/GenBank/DDBJ whole genome shotgun (WGS) entry which is preliminary data.</text>
</comment>
<dbReference type="SUPFAM" id="SSF54695">
    <property type="entry name" value="POZ domain"/>
    <property type="match status" value="1"/>
</dbReference>
<evidence type="ECO:0000313" key="3">
    <source>
        <dbReference type="Proteomes" id="UP001217089"/>
    </source>
</evidence>
<dbReference type="PROSITE" id="PS50097">
    <property type="entry name" value="BTB"/>
    <property type="match status" value="1"/>
</dbReference>
<dbReference type="InterPro" id="IPR051481">
    <property type="entry name" value="BTB-POZ/Galectin-3-binding"/>
</dbReference>
<dbReference type="Gene3D" id="3.30.710.10">
    <property type="entry name" value="Potassium Channel Kv1.1, Chain A"/>
    <property type="match status" value="1"/>
</dbReference>
<dbReference type="EMBL" id="JARBDR010000923">
    <property type="protein sequence ID" value="KAJ8297416.1"/>
    <property type="molecule type" value="Genomic_DNA"/>
</dbReference>
<dbReference type="InterPro" id="IPR000210">
    <property type="entry name" value="BTB/POZ_dom"/>
</dbReference>
<dbReference type="PANTHER" id="PTHR24410:SF46">
    <property type="entry name" value="SERINE-ENRICHED PROTEIN"/>
    <property type="match status" value="1"/>
</dbReference>
<proteinExistence type="predicted"/>
<sequence>MSSLREASHSFEDEPSVLLFKDREGLTVDLSYVASVPDLCDVKFLVGPDRLPVYGVRAVLSTRSRIFYHHIMARQIEMKLEEKRKNTKILKVFKKMCKVLRVKIPDNINKDGIPKITILVDSFDVRVFERLIRYVHCGIVSVDTETAVGLMNAANKFEFPELKRACWDFVLDCVGPETLPIIMATASYYSHFKETGRLLENVRTPYLFLGLGLNPSK</sequence>
<feature type="domain" description="BTB" evidence="1">
    <location>
        <begin position="40"/>
        <end position="144"/>
    </location>
</feature>
<evidence type="ECO:0000313" key="2">
    <source>
        <dbReference type="EMBL" id="KAJ8297416.1"/>
    </source>
</evidence>
<dbReference type="PANTHER" id="PTHR24410">
    <property type="entry name" value="HL07962P-RELATED"/>
    <property type="match status" value="1"/>
</dbReference>
<accession>A0ABQ9E141</accession>
<dbReference type="Proteomes" id="UP001217089">
    <property type="component" value="Unassembled WGS sequence"/>
</dbReference>
<organism evidence="2 3">
    <name type="scientific">Tegillarca granosa</name>
    <name type="common">Malaysian cockle</name>
    <name type="synonym">Anadara granosa</name>
    <dbReference type="NCBI Taxonomy" id="220873"/>
    <lineage>
        <taxon>Eukaryota</taxon>
        <taxon>Metazoa</taxon>
        <taxon>Spiralia</taxon>
        <taxon>Lophotrochozoa</taxon>
        <taxon>Mollusca</taxon>
        <taxon>Bivalvia</taxon>
        <taxon>Autobranchia</taxon>
        <taxon>Pteriomorphia</taxon>
        <taxon>Arcoida</taxon>
        <taxon>Arcoidea</taxon>
        <taxon>Arcidae</taxon>
        <taxon>Tegillarca</taxon>
    </lineage>
</organism>
<name>A0ABQ9E141_TEGGR</name>
<reference evidence="2 3" key="1">
    <citation type="submission" date="2022-12" db="EMBL/GenBank/DDBJ databases">
        <title>Chromosome-level genome of Tegillarca granosa.</title>
        <authorList>
            <person name="Kim J."/>
        </authorList>
    </citation>
    <scope>NUCLEOTIDE SEQUENCE [LARGE SCALE GENOMIC DNA]</scope>
    <source>
        <strain evidence="2">Teg-2019</strain>
        <tissue evidence="2">Adductor muscle</tissue>
    </source>
</reference>